<evidence type="ECO:0000259" key="5">
    <source>
        <dbReference type="Pfam" id="PF04542"/>
    </source>
</evidence>
<dbReference type="InterPro" id="IPR013325">
    <property type="entry name" value="RNA_pol_sigma_r2"/>
</dbReference>
<dbReference type="SUPFAM" id="SSF88946">
    <property type="entry name" value="Sigma2 domain of RNA polymerase sigma factors"/>
    <property type="match status" value="1"/>
</dbReference>
<dbReference type="Gene3D" id="1.10.1740.10">
    <property type="match status" value="1"/>
</dbReference>
<dbReference type="InterPro" id="IPR013324">
    <property type="entry name" value="RNA_pol_sigma_r3/r4-like"/>
</dbReference>
<sequence>MPVRQQIENLYTDHHGWLLAWLRRRVGCGHRAADLAQDTFVRLLASRDALLGVQQPRAYLTAVAKRLLVDRSRRQVIEQAYLADLALAASAQAGAPSPEEILLAVQALEEISAALEGLPDKVREAFLRHYLDEQTQARIAEDMQVSKRTIQNYLVRALLHCRTASSQMPMLP</sequence>
<evidence type="ECO:0000313" key="9">
    <source>
        <dbReference type="EMBL" id="VFR60112.1"/>
    </source>
</evidence>
<dbReference type="InterPro" id="IPR013249">
    <property type="entry name" value="RNA_pol_sigma70_r4_t2"/>
</dbReference>
<feature type="domain" description="RNA polymerase sigma factor 70 region 4 type 2" evidence="6">
    <location>
        <begin position="109"/>
        <end position="161"/>
    </location>
</feature>
<dbReference type="GO" id="GO:0006352">
    <property type="term" value="P:DNA-templated transcription initiation"/>
    <property type="evidence" value="ECO:0007669"/>
    <property type="project" value="InterPro"/>
</dbReference>
<comment type="similarity">
    <text evidence="1">Belongs to the sigma-70 factor family. ECF subfamily.</text>
</comment>
<dbReference type="GO" id="GO:0016987">
    <property type="term" value="F:sigma factor activity"/>
    <property type="evidence" value="ECO:0007669"/>
    <property type="project" value="UniProtKB-KW"/>
</dbReference>
<evidence type="ECO:0000256" key="1">
    <source>
        <dbReference type="ARBA" id="ARBA00010641"/>
    </source>
</evidence>
<dbReference type="GO" id="GO:0003677">
    <property type="term" value="F:DNA binding"/>
    <property type="evidence" value="ECO:0007669"/>
    <property type="project" value="InterPro"/>
</dbReference>
<dbReference type="AlphaFoldDB" id="A0A484SBU3"/>
<evidence type="ECO:0000256" key="3">
    <source>
        <dbReference type="ARBA" id="ARBA00023082"/>
    </source>
</evidence>
<keyword evidence="2" id="KW-0805">Transcription regulation</keyword>
<dbReference type="EMBL" id="CAADIG010000005">
    <property type="protein sequence ID" value="VFR38950.1"/>
    <property type="molecule type" value="Genomic_DNA"/>
</dbReference>
<proteinExistence type="inferred from homology"/>
<dbReference type="EMBL" id="CAADIF010000005">
    <property type="protein sequence ID" value="VFR60112.1"/>
    <property type="molecule type" value="Genomic_DNA"/>
</dbReference>
<dbReference type="InterPro" id="IPR014284">
    <property type="entry name" value="RNA_pol_sigma-70_dom"/>
</dbReference>
<evidence type="ECO:0000256" key="4">
    <source>
        <dbReference type="ARBA" id="ARBA00023163"/>
    </source>
</evidence>
<dbReference type="EMBL" id="CAADIA010000006">
    <property type="protein sequence ID" value="VFR31228.1"/>
    <property type="molecule type" value="Genomic_DNA"/>
</dbReference>
<dbReference type="InterPro" id="IPR036388">
    <property type="entry name" value="WH-like_DNA-bd_sf"/>
</dbReference>
<dbReference type="NCBIfam" id="TIGR02937">
    <property type="entry name" value="sigma70-ECF"/>
    <property type="match status" value="1"/>
</dbReference>
<dbReference type="Pfam" id="PF08281">
    <property type="entry name" value="Sigma70_r4_2"/>
    <property type="match status" value="1"/>
</dbReference>
<dbReference type="PANTHER" id="PTHR43133:SF63">
    <property type="entry name" value="RNA POLYMERASE SIGMA FACTOR FECI-RELATED"/>
    <property type="match status" value="1"/>
</dbReference>
<evidence type="ECO:0000313" key="7">
    <source>
        <dbReference type="EMBL" id="VFR31228.1"/>
    </source>
</evidence>
<name>A0A484SBU3_9ZZZZ</name>
<dbReference type="Pfam" id="PF04542">
    <property type="entry name" value="Sigma70_r2"/>
    <property type="match status" value="1"/>
</dbReference>
<evidence type="ECO:0000313" key="8">
    <source>
        <dbReference type="EMBL" id="VFR38950.1"/>
    </source>
</evidence>
<keyword evidence="4" id="KW-0804">Transcription</keyword>
<gene>
    <name evidence="7" type="ORF">ANK1_3877</name>
    <name evidence="9" type="ORF">ANK2_3878</name>
    <name evidence="8" type="ORF">ANT2_4126</name>
    <name evidence="10" type="ORF">ANT3_4129</name>
</gene>
<organism evidence="9">
    <name type="scientific">plant metagenome</name>
    <dbReference type="NCBI Taxonomy" id="1297885"/>
    <lineage>
        <taxon>unclassified sequences</taxon>
        <taxon>metagenomes</taxon>
        <taxon>organismal metagenomes</taxon>
    </lineage>
</organism>
<accession>A0A484SBU3</accession>
<keyword evidence="3" id="KW-0731">Sigma factor</keyword>
<dbReference type="PANTHER" id="PTHR43133">
    <property type="entry name" value="RNA POLYMERASE ECF-TYPE SIGMA FACTO"/>
    <property type="match status" value="1"/>
</dbReference>
<dbReference type="InterPro" id="IPR007627">
    <property type="entry name" value="RNA_pol_sigma70_r2"/>
</dbReference>
<reference evidence="9" key="1">
    <citation type="submission" date="2019-03" db="EMBL/GenBank/DDBJ databases">
        <authorList>
            <person name="Danneels B."/>
        </authorList>
    </citation>
    <scope>NUCLEOTIDE SEQUENCE</scope>
</reference>
<dbReference type="EMBL" id="CAADID010000021">
    <property type="protein sequence ID" value="VFR70101.1"/>
    <property type="molecule type" value="Genomic_DNA"/>
</dbReference>
<protein>
    <submittedName>
        <fullName evidence="9">Probable sigma-70 factor, ECF subfamily</fullName>
    </submittedName>
</protein>
<dbReference type="InterPro" id="IPR039425">
    <property type="entry name" value="RNA_pol_sigma-70-like"/>
</dbReference>
<dbReference type="SUPFAM" id="SSF88659">
    <property type="entry name" value="Sigma3 and sigma4 domains of RNA polymerase sigma factors"/>
    <property type="match status" value="1"/>
</dbReference>
<evidence type="ECO:0000256" key="2">
    <source>
        <dbReference type="ARBA" id="ARBA00023015"/>
    </source>
</evidence>
<evidence type="ECO:0000313" key="10">
    <source>
        <dbReference type="EMBL" id="VFR70101.1"/>
    </source>
</evidence>
<feature type="domain" description="RNA polymerase sigma-70 region 2" evidence="5">
    <location>
        <begin position="10"/>
        <end position="75"/>
    </location>
</feature>
<dbReference type="Gene3D" id="1.10.10.10">
    <property type="entry name" value="Winged helix-like DNA-binding domain superfamily/Winged helix DNA-binding domain"/>
    <property type="match status" value="1"/>
</dbReference>
<evidence type="ECO:0000259" key="6">
    <source>
        <dbReference type="Pfam" id="PF08281"/>
    </source>
</evidence>